<feature type="compositionally biased region" description="Gly residues" evidence="1">
    <location>
        <begin position="72"/>
        <end position="86"/>
    </location>
</feature>
<sequence length="236" mass="27564">MNRGKNDNFQNKNHYADFDEHGNALTGNTNSLSHYNPESKYGYTGQPGNNSGDSHRQRGHCDTNAAHAYGDFSGGTRYGEGGSTAGGGSAYGHSYYGLSGDQGPRITQHDRHWDDSRRYDGYGDREHYRNRDRRFSDSFGRTSDGGYINENRPNQNFNYYDDSYQNPRFRDMGREERGYGRGEGSYERRGFQDNNRYESRERNAYRNEEPRYRSDNERFGRQGNEDRDRFYRDRGW</sequence>
<feature type="region of interest" description="Disordered" evidence="1">
    <location>
        <begin position="1"/>
        <end position="86"/>
    </location>
</feature>
<dbReference type="AlphaFoldDB" id="A0A1X9YP02"/>
<evidence type="ECO:0000313" key="2">
    <source>
        <dbReference type="EMBL" id="ARS34561.1"/>
    </source>
</evidence>
<dbReference type="EMBL" id="CP021235">
    <property type="protein sequence ID" value="ARS34561.1"/>
    <property type="molecule type" value="Genomic_DNA"/>
</dbReference>
<feature type="compositionally biased region" description="Basic and acidic residues" evidence="1">
    <location>
        <begin position="107"/>
        <end position="136"/>
    </location>
</feature>
<feature type="region of interest" description="Disordered" evidence="1">
    <location>
        <begin position="101"/>
        <end position="236"/>
    </location>
</feature>
<feature type="compositionally biased region" description="Polar residues" evidence="1">
    <location>
        <begin position="25"/>
        <end position="36"/>
    </location>
</feature>
<dbReference type="KEGG" id="pact:CA264_03380"/>
<dbReference type="RefSeq" id="WP_025604598.1">
    <property type="nucleotide sequence ID" value="NZ_CP021235.1"/>
</dbReference>
<feature type="compositionally biased region" description="Basic and acidic residues" evidence="1">
    <location>
        <begin position="168"/>
        <end position="236"/>
    </location>
</feature>
<accession>A0A1X9YP02</accession>
<gene>
    <name evidence="2" type="ORF">CA264_03380</name>
</gene>
<dbReference type="Proteomes" id="UP000266292">
    <property type="component" value="Chromosome"/>
</dbReference>
<name>A0A1X9YP02_9BACT</name>
<reference evidence="3" key="1">
    <citation type="submission" date="2017-05" db="EMBL/GenBank/DDBJ databases">
        <authorList>
            <person name="Ray J."/>
            <person name="Price M."/>
            <person name="Deutschbauer A."/>
        </authorList>
    </citation>
    <scope>NUCLEOTIDE SEQUENCE [LARGE SCALE GENOMIC DNA]</scope>
    <source>
        <strain evidence="3">DSM 19842</strain>
    </source>
</reference>
<protein>
    <submittedName>
        <fullName evidence="2">Uncharacterized protein</fullName>
    </submittedName>
</protein>
<keyword evidence="3" id="KW-1185">Reference proteome</keyword>
<evidence type="ECO:0000256" key="1">
    <source>
        <dbReference type="SAM" id="MobiDB-lite"/>
    </source>
</evidence>
<organism evidence="2 3">
    <name type="scientific">Pontibacter actiniarum</name>
    <dbReference type="NCBI Taxonomy" id="323450"/>
    <lineage>
        <taxon>Bacteria</taxon>
        <taxon>Pseudomonadati</taxon>
        <taxon>Bacteroidota</taxon>
        <taxon>Cytophagia</taxon>
        <taxon>Cytophagales</taxon>
        <taxon>Hymenobacteraceae</taxon>
        <taxon>Pontibacter</taxon>
    </lineage>
</organism>
<dbReference type="OrthoDB" id="850838at2"/>
<feature type="compositionally biased region" description="Polar residues" evidence="1">
    <location>
        <begin position="151"/>
        <end position="166"/>
    </location>
</feature>
<proteinExistence type="predicted"/>
<evidence type="ECO:0000313" key="3">
    <source>
        <dbReference type="Proteomes" id="UP000266292"/>
    </source>
</evidence>